<dbReference type="InterPro" id="IPR051219">
    <property type="entry name" value="Heterochromatin_chromo-domain"/>
</dbReference>
<dbReference type="Pfam" id="PF00385">
    <property type="entry name" value="Chromo"/>
    <property type="match status" value="1"/>
</dbReference>
<evidence type="ECO:0000259" key="4">
    <source>
        <dbReference type="PROSITE" id="PS50013"/>
    </source>
</evidence>
<evidence type="ECO:0000256" key="3">
    <source>
        <dbReference type="SAM" id="MobiDB-lite"/>
    </source>
</evidence>
<feature type="compositionally biased region" description="Basic and acidic residues" evidence="3">
    <location>
        <begin position="168"/>
        <end position="182"/>
    </location>
</feature>
<dbReference type="SMART" id="SM00298">
    <property type="entry name" value="CHROMO"/>
    <property type="match status" value="1"/>
</dbReference>
<protein>
    <submittedName>
        <fullName evidence="5">Chromobox protein</fullName>
    </submittedName>
</protein>
<evidence type="ECO:0000256" key="2">
    <source>
        <dbReference type="ARBA" id="ARBA00023242"/>
    </source>
</evidence>
<gene>
    <name evidence="5" type="ORF">TRFO_38470</name>
</gene>
<name>A0A1J4J8D4_9EUKA</name>
<dbReference type="VEuPathDB" id="TrichDB:TRFO_38470"/>
<accession>A0A1J4J8D4</accession>
<proteinExistence type="predicted"/>
<dbReference type="PROSITE" id="PS50013">
    <property type="entry name" value="CHROMO_2"/>
    <property type="match status" value="1"/>
</dbReference>
<evidence type="ECO:0000313" key="6">
    <source>
        <dbReference type="Proteomes" id="UP000179807"/>
    </source>
</evidence>
<comment type="subcellular location">
    <subcellularLocation>
        <location evidence="1">Nucleus</location>
    </subcellularLocation>
</comment>
<evidence type="ECO:0000313" key="5">
    <source>
        <dbReference type="EMBL" id="OHS95438.1"/>
    </source>
</evidence>
<dbReference type="AlphaFoldDB" id="A0A1J4J8D4"/>
<dbReference type="InterPro" id="IPR016197">
    <property type="entry name" value="Chromo-like_dom_sf"/>
</dbReference>
<dbReference type="InterPro" id="IPR023779">
    <property type="entry name" value="Chromodomain_CS"/>
</dbReference>
<keyword evidence="2" id="KW-0539">Nucleus</keyword>
<dbReference type="PANTHER" id="PTHR22812">
    <property type="entry name" value="CHROMOBOX PROTEIN"/>
    <property type="match status" value="1"/>
</dbReference>
<keyword evidence="6" id="KW-1185">Reference proteome</keyword>
<dbReference type="SUPFAM" id="SSF54160">
    <property type="entry name" value="Chromo domain-like"/>
    <property type="match status" value="1"/>
</dbReference>
<dbReference type="CDD" id="cd00024">
    <property type="entry name" value="CD_CSD"/>
    <property type="match status" value="1"/>
</dbReference>
<dbReference type="Gene3D" id="2.40.50.40">
    <property type="match status" value="1"/>
</dbReference>
<dbReference type="InterPro" id="IPR000953">
    <property type="entry name" value="Chromo/chromo_shadow_dom"/>
</dbReference>
<dbReference type="GeneID" id="94846764"/>
<dbReference type="Proteomes" id="UP000179807">
    <property type="component" value="Unassembled WGS sequence"/>
</dbReference>
<reference evidence="5" key="1">
    <citation type="submission" date="2016-10" db="EMBL/GenBank/DDBJ databases">
        <authorList>
            <person name="Benchimol M."/>
            <person name="Almeida L.G."/>
            <person name="Vasconcelos A.T."/>
            <person name="Perreira-Neves A."/>
            <person name="Rosa I.A."/>
            <person name="Tasca T."/>
            <person name="Bogo M.R."/>
            <person name="de Souza W."/>
        </authorList>
    </citation>
    <scope>NUCLEOTIDE SEQUENCE [LARGE SCALE GENOMIC DNA]</scope>
    <source>
        <strain evidence="5">K</strain>
    </source>
</reference>
<sequence length="182" mass="21067">MSDDESYEVEAILGKRQRKGTVQYLVRWFGYGENDNSWEDEDYLNCPALIKEFEEHGPKPPFVVKAIVHARRGVFNSENDDENDNSEKEVIYTCIDKEGNMKDFPSHILRIKHKQSIIDYLQKNTECEERKPSHSVNQGKAQNSGTEKTQKGRGRPSNKSQTNENETENIKDVEADKNEEEK</sequence>
<organism evidence="5 6">
    <name type="scientific">Tritrichomonas foetus</name>
    <dbReference type="NCBI Taxonomy" id="1144522"/>
    <lineage>
        <taxon>Eukaryota</taxon>
        <taxon>Metamonada</taxon>
        <taxon>Parabasalia</taxon>
        <taxon>Tritrichomonadida</taxon>
        <taxon>Tritrichomonadidae</taxon>
        <taxon>Tritrichomonas</taxon>
    </lineage>
</organism>
<dbReference type="OrthoDB" id="273092at2759"/>
<feature type="domain" description="Chromo" evidence="4">
    <location>
        <begin position="7"/>
        <end position="55"/>
    </location>
</feature>
<dbReference type="EMBL" id="MLAK01001246">
    <property type="protein sequence ID" value="OHS95438.1"/>
    <property type="molecule type" value="Genomic_DNA"/>
</dbReference>
<evidence type="ECO:0000256" key="1">
    <source>
        <dbReference type="ARBA" id="ARBA00004123"/>
    </source>
</evidence>
<dbReference type="RefSeq" id="XP_068348575.1">
    <property type="nucleotide sequence ID" value="XM_068512060.1"/>
</dbReference>
<dbReference type="PROSITE" id="PS00598">
    <property type="entry name" value="CHROMO_1"/>
    <property type="match status" value="1"/>
</dbReference>
<dbReference type="GO" id="GO:0005634">
    <property type="term" value="C:nucleus"/>
    <property type="evidence" value="ECO:0007669"/>
    <property type="project" value="UniProtKB-SubCell"/>
</dbReference>
<feature type="compositionally biased region" description="Polar residues" evidence="3">
    <location>
        <begin position="134"/>
        <end position="147"/>
    </location>
</feature>
<comment type="caution">
    <text evidence="5">The sequence shown here is derived from an EMBL/GenBank/DDBJ whole genome shotgun (WGS) entry which is preliminary data.</text>
</comment>
<dbReference type="InterPro" id="IPR023780">
    <property type="entry name" value="Chromo_domain"/>
</dbReference>
<feature type="region of interest" description="Disordered" evidence="3">
    <location>
        <begin position="126"/>
        <end position="182"/>
    </location>
</feature>